<dbReference type="Gene3D" id="3.90.180.10">
    <property type="entry name" value="Medium-chain alcohol dehydrogenases, catalytic domain"/>
    <property type="match status" value="1"/>
</dbReference>
<accession>A0ABQ4A5V6</accession>
<organism evidence="1 2">
    <name type="scientific">Winogradskya humida</name>
    <dbReference type="NCBI Taxonomy" id="113566"/>
    <lineage>
        <taxon>Bacteria</taxon>
        <taxon>Bacillati</taxon>
        <taxon>Actinomycetota</taxon>
        <taxon>Actinomycetes</taxon>
        <taxon>Micromonosporales</taxon>
        <taxon>Micromonosporaceae</taxon>
        <taxon>Winogradskya</taxon>
    </lineage>
</organism>
<gene>
    <name evidence="1" type="ORF">Ahu01nite_093430</name>
</gene>
<evidence type="ECO:0000313" key="2">
    <source>
        <dbReference type="Proteomes" id="UP000603200"/>
    </source>
</evidence>
<dbReference type="Proteomes" id="UP000603200">
    <property type="component" value="Unassembled WGS sequence"/>
</dbReference>
<sequence>MRAHWPAPSPSGPDPFTQALAIAARTEGTGRVAAAQPALLTRIQSIGRRRKGIRTSAIWGGTLKDNEVGPAVYVDFLGAALAAGTYRAAPVAVVAGEGLDKIPEALARLRKGVSAQKLVVRL</sequence>
<protein>
    <recommendedName>
        <fullName evidence="3">Zinc-binding dehydrogenase</fullName>
    </recommendedName>
</protein>
<evidence type="ECO:0008006" key="3">
    <source>
        <dbReference type="Google" id="ProtNLM"/>
    </source>
</evidence>
<dbReference type="EMBL" id="BOMN01000139">
    <property type="protein sequence ID" value="GIE26241.1"/>
    <property type="molecule type" value="Genomic_DNA"/>
</dbReference>
<comment type="caution">
    <text evidence="1">The sequence shown here is derived from an EMBL/GenBank/DDBJ whole genome shotgun (WGS) entry which is preliminary data.</text>
</comment>
<evidence type="ECO:0000313" key="1">
    <source>
        <dbReference type="EMBL" id="GIE26241.1"/>
    </source>
</evidence>
<dbReference type="Gene3D" id="3.40.50.720">
    <property type="entry name" value="NAD(P)-binding Rossmann-like Domain"/>
    <property type="match status" value="1"/>
</dbReference>
<keyword evidence="2" id="KW-1185">Reference proteome</keyword>
<name>A0ABQ4A5V6_9ACTN</name>
<proteinExistence type="predicted"/>
<reference evidence="1 2" key="1">
    <citation type="submission" date="2021-01" db="EMBL/GenBank/DDBJ databases">
        <title>Whole genome shotgun sequence of Actinoplanes humidus NBRC 14915.</title>
        <authorList>
            <person name="Komaki H."/>
            <person name="Tamura T."/>
        </authorList>
    </citation>
    <scope>NUCLEOTIDE SEQUENCE [LARGE SCALE GENOMIC DNA]</scope>
    <source>
        <strain evidence="1 2">NBRC 14915</strain>
    </source>
</reference>